<dbReference type="PROSITE" id="PS50181">
    <property type="entry name" value="FBOX"/>
    <property type="match status" value="1"/>
</dbReference>
<protein>
    <recommendedName>
        <fullName evidence="1">F-box domain-containing protein</fullName>
    </recommendedName>
</protein>
<dbReference type="InterPro" id="IPR036047">
    <property type="entry name" value="F-box-like_dom_sf"/>
</dbReference>
<evidence type="ECO:0000313" key="3">
    <source>
        <dbReference type="Proteomes" id="UP000054144"/>
    </source>
</evidence>
<keyword evidence="3" id="KW-1185">Reference proteome</keyword>
<reference evidence="2 3" key="1">
    <citation type="journal article" date="2015" name="Fungal Genet. Biol.">
        <title>Evolution of novel wood decay mechanisms in Agaricales revealed by the genome sequences of Fistulina hepatica and Cylindrobasidium torrendii.</title>
        <authorList>
            <person name="Floudas D."/>
            <person name="Held B.W."/>
            <person name="Riley R."/>
            <person name="Nagy L.G."/>
            <person name="Koehler G."/>
            <person name="Ransdell A.S."/>
            <person name="Younus H."/>
            <person name="Chow J."/>
            <person name="Chiniquy J."/>
            <person name="Lipzen A."/>
            <person name="Tritt A."/>
            <person name="Sun H."/>
            <person name="Haridas S."/>
            <person name="LaButti K."/>
            <person name="Ohm R.A."/>
            <person name="Kues U."/>
            <person name="Blanchette R.A."/>
            <person name="Grigoriev I.V."/>
            <person name="Minto R.E."/>
            <person name="Hibbett D.S."/>
        </authorList>
    </citation>
    <scope>NUCLEOTIDE SEQUENCE [LARGE SCALE GENOMIC DNA]</scope>
    <source>
        <strain evidence="2 3">ATCC 64428</strain>
    </source>
</reference>
<dbReference type="SUPFAM" id="SSF81383">
    <property type="entry name" value="F-box domain"/>
    <property type="match status" value="1"/>
</dbReference>
<feature type="domain" description="F-box" evidence="1">
    <location>
        <begin position="90"/>
        <end position="145"/>
    </location>
</feature>
<dbReference type="Proteomes" id="UP000054144">
    <property type="component" value="Unassembled WGS sequence"/>
</dbReference>
<sequence>MHSTDHASWLRVSLVSSPSIDHLDQQTDWSLQSLTALLRSNIVPVEYTQEITLFAEDIDAQVAALDVQLKALNAQRAALVWRAAAAHSLLSPVRLLPDELLLHIFSFIYHFDLPYGSPSLPICIASVCKRWHDVVYSTPSLWCNLRFPLPGHPGDVPPLSIIDTWVERSLPMPLKIQLGHEYSPFPAKHRCLELVSNLHLYGWRIQALRLFLDRRHFTLVNALPHDSFPVLEELALGIHDGTWCDELVTPAFTDSLRLRRFSLIMHLKSFCDVNRILPGFPFPQITDVFIRSTSPTIFSFLWKLESLRTATLIANGFYRSGSPFTALVSLPIETLELEGRYVEFAPFLLSFSLPRLREFSCNLTDPWHTEYGLFDAHARTLQHFIARSTSLTRLAMRNMQDESMLPLFEDPHTFESVEEFKIGIYKADLLLWPRFMKMLAYHRTSSVSPLFPRLREVEFDIRLNRQQETELERIDESLAAMILSRYTAARYGAMQLLERCHYRWEEYAGMSTAREHFLAQLQSCFDNGLVMEGFA</sequence>
<dbReference type="OrthoDB" id="3005190at2759"/>
<organism evidence="2 3">
    <name type="scientific">Fistulina hepatica ATCC 64428</name>
    <dbReference type="NCBI Taxonomy" id="1128425"/>
    <lineage>
        <taxon>Eukaryota</taxon>
        <taxon>Fungi</taxon>
        <taxon>Dikarya</taxon>
        <taxon>Basidiomycota</taxon>
        <taxon>Agaricomycotina</taxon>
        <taxon>Agaricomycetes</taxon>
        <taxon>Agaricomycetidae</taxon>
        <taxon>Agaricales</taxon>
        <taxon>Fistulinaceae</taxon>
        <taxon>Fistulina</taxon>
    </lineage>
</organism>
<dbReference type="Pfam" id="PF12937">
    <property type="entry name" value="F-box-like"/>
    <property type="match status" value="1"/>
</dbReference>
<gene>
    <name evidence="2" type="ORF">FISHEDRAFT_74173</name>
</gene>
<accession>A0A0D7AAT7</accession>
<dbReference type="AlphaFoldDB" id="A0A0D7AAT7"/>
<evidence type="ECO:0000259" key="1">
    <source>
        <dbReference type="PROSITE" id="PS50181"/>
    </source>
</evidence>
<proteinExistence type="predicted"/>
<dbReference type="Gene3D" id="1.20.1280.50">
    <property type="match status" value="1"/>
</dbReference>
<dbReference type="InterPro" id="IPR001810">
    <property type="entry name" value="F-box_dom"/>
</dbReference>
<dbReference type="EMBL" id="KN881912">
    <property type="protein sequence ID" value="KIY47928.1"/>
    <property type="molecule type" value="Genomic_DNA"/>
</dbReference>
<evidence type="ECO:0000313" key="2">
    <source>
        <dbReference type="EMBL" id="KIY47928.1"/>
    </source>
</evidence>
<name>A0A0D7AAT7_9AGAR</name>